<dbReference type="KEGG" id="mel:Metbo_2293"/>
<evidence type="ECO:0000313" key="17">
    <source>
        <dbReference type="Proteomes" id="UP000007490"/>
    </source>
</evidence>
<evidence type="ECO:0000256" key="5">
    <source>
        <dbReference type="ARBA" id="ARBA00012225"/>
    </source>
</evidence>
<accession>F0T600</accession>
<comment type="similarity">
    <text evidence="4">In the N-terminal section; belongs to the N-acetylglucosamine-1-phosphate uridyltransferase family.</text>
</comment>
<dbReference type="InterPro" id="IPR029044">
    <property type="entry name" value="Nucleotide-diphossugar_trans"/>
</dbReference>
<evidence type="ECO:0000256" key="12">
    <source>
        <dbReference type="ARBA" id="ARBA00048247"/>
    </source>
</evidence>
<dbReference type="EC" id="2.3.1.157" evidence="5"/>
<evidence type="ECO:0000256" key="1">
    <source>
        <dbReference type="ARBA" id="ARBA00005166"/>
    </source>
</evidence>
<dbReference type="PANTHER" id="PTHR43584">
    <property type="entry name" value="NUCLEOTIDYL TRANSFERASE"/>
    <property type="match status" value="1"/>
</dbReference>
<comment type="pathway">
    <text evidence="1">Nucleotide-sugar biosynthesis; UDP-N-acetyl-alpha-D-glucosamine biosynthesis; N-acetyl-alpha-D-glucosamine 1-phosphate from alpha-D-glucosamine 6-phosphate (route II): step 2/2.</text>
</comment>
<keyword evidence="10" id="KW-0511">Multifunctional enzyme</keyword>
<evidence type="ECO:0000256" key="6">
    <source>
        <dbReference type="ARBA" id="ARBA00012457"/>
    </source>
</evidence>
<evidence type="ECO:0000256" key="4">
    <source>
        <dbReference type="ARBA" id="ARBA00007947"/>
    </source>
</evidence>
<keyword evidence="17" id="KW-1185">Reference proteome</keyword>
<dbReference type="Proteomes" id="UP000007490">
    <property type="component" value="Chromosome"/>
</dbReference>
<comment type="similarity">
    <text evidence="3">In the C-terminal section; belongs to the transferase hexapeptide repeat family.</text>
</comment>
<evidence type="ECO:0000313" key="16">
    <source>
        <dbReference type="EMBL" id="ADZ10507.1"/>
    </source>
</evidence>
<organism evidence="16 17">
    <name type="scientific">Methanobacterium lacus (strain AL-21)</name>
    <dbReference type="NCBI Taxonomy" id="877455"/>
    <lineage>
        <taxon>Archaea</taxon>
        <taxon>Methanobacteriati</taxon>
        <taxon>Methanobacteriota</taxon>
        <taxon>Methanomada group</taxon>
        <taxon>Methanobacteria</taxon>
        <taxon>Methanobacteriales</taxon>
        <taxon>Methanobacteriaceae</taxon>
        <taxon>Methanobacterium</taxon>
    </lineage>
</organism>
<reference evidence="16 17" key="2">
    <citation type="journal article" date="2014" name="Int. J. Syst. Evol. Microbiol.">
        <title>Methanobacterium paludis sp. nov. and a novel strain of Methanobacterium lacus isolated from northern peatlands.</title>
        <authorList>
            <person name="Cadillo-Quiroz H."/>
            <person name="Brauer S.L."/>
            <person name="Goodson N."/>
            <person name="Yavitt J.B."/>
            <person name="Zinder S.H."/>
        </authorList>
    </citation>
    <scope>NUCLEOTIDE SEQUENCE [LARGE SCALE GENOMIC DNA]</scope>
    <source>
        <strain evidence="16 17">AL-21</strain>
    </source>
</reference>
<dbReference type="Pfam" id="PF14602">
    <property type="entry name" value="Hexapep_2"/>
    <property type="match status" value="1"/>
</dbReference>
<dbReference type="Pfam" id="PF00483">
    <property type="entry name" value="NTP_transferase"/>
    <property type="match status" value="1"/>
</dbReference>
<dbReference type="EMBL" id="CP002551">
    <property type="protein sequence ID" value="ADZ10507.1"/>
    <property type="molecule type" value="Genomic_DNA"/>
</dbReference>
<dbReference type="STRING" id="877455.Metbo_2293"/>
<dbReference type="RefSeq" id="WP_013645858.1">
    <property type="nucleotide sequence ID" value="NC_015216.1"/>
</dbReference>
<dbReference type="InterPro" id="IPR056729">
    <property type="entry name" value="GMPPB_C"/>
</dbReference>
<feature type="domain" description="Nucleotidyl transferase" evidence="14">
    <location>
        <begin position="3"/>
        <end position="236"/>
    </location>
</feature>
<dbReference type="GO" id="GO:0019134">
    <property type="term" value="F:glucosamine-1-phosphate N-acetyltransferase activity"/>
    <property type="evidence" value="ECO:0007669"/>
    <property type="project" value="UniProtKB-EC"/>
</dbReference>
<dbReference type="InterPro" id="IPR023915">
    <property type="entry name" value="Bifunctiontional_GlmU_arc-type"/>
</dbReference>
<feature type="domain" description="Mannose-1-phosphate guanyltransferase C-terminal" evidence="15">
    <location>
        <begin position="271"/>
        <end position="353"/>
    </location>
</feature>
<keyword evidence="8 16" id="KW-0808">Transferase</keyword>
<dbReference type="GO" id="GO:0003977">
    <property type="term" value="F:UDP-N-acetylglucosamine diphosphorylase activity"/>
    <property type="evidence" value="ECO:0007669"/>
    <property type="project" value="UniProtKB-EC"/>
</dbReference>
<comment type="pathway">
    <text evidence="2">Nucleotide-sugar biosynthesis; UDP-N-acetyl-alpha-D-glucosamine biosynthesis; UDP-N-acetyl-alpha-D-glucosamine from N-acetyl-alpha-D-glucosamine 1-phosphate: step 1/1.</text>
</comment>
<evidence type="ECO:0000259" key="15">
    <source>
        <dbReference type="Pfam" id="PF25087"/>
    </source>
</evidence>
<dbReference type="HOGENOM" id="CLU_029499_0_1_2"/>
<dbReference type="eggNOG" id="arCOG00666">
    <property type="taxonomic scope" value="Archaea"/>
</dbReference>
<evidence type="ECO:0000256" key="13">
    <source>
        <dbReference type="ARBA" id="ARBA00048493"/>
    </source>
</evidence>
<dbReference type="InterPro" id="IPR001451">
    <property type="entry name" value="Hexapep"/>
</dbReference>
<sequence>MNAIILTAGEGTRMRPLTITKPKTMLQIGGKPILQYNIESLRDAGVDEITLVVGYHEEVIKDHFKDGKDIGVKISYVTQEDRLGTAHAIGSARKHVHGQFITLNGDIIVDPALITELIDGYREENARSMLVLTEVEDPSSFGVVELDGNRIIRIVEKPKKEEAPSNLINAGIYLFDDQIFDAIDQTPKSERGEYEITDSLQLQMNEDENVVGLRSTNRWIDIGRPWELLDVNEHFLKDLETDIQGEVEEGVTIHGQVFIGKNSVVRSGCYIMGPVYIGENCDIGPNSFMRKYTSVGNNVSVGNAVELKNSIIMDNTNVNHLSYVGDSIIGSNCNIAAGTNIANLRFDDGNVMIVVKNEKIDSGRRKMGVVFGDGVKTGINSSFNPGVKVGVNSRIGAGVILSKDLESNKLLIAVQEHQIIENNKSK</sequence>
<dbReference type="UniPathway" id="UPA00113">
    <property type="reaction ID" value="UER00532"/>
</dbReference>
<dbReference type="InterPro" id="IPR050065">
    <property type="entry name" value="GlmU-like"/>
</dbReference>
<dbReference type="PANTHER" id="PTHR43584:SF8">
    <property type="entry name" value="N-ACETYLMURAMATE ALPHA-1-PHOSPHATE URIDYLYLTRANSFERASE"/>
    <property type="match status" value="1"/>
</dbReference>
<dbReference type="EC" id="2.7.7.23" evidence="6"/>
<comment type="catalytic activity">
    <reaction evidence="12">
        <text>alpha-D-glucosamine 1-phosphate + acetyl-CoA = N-acetyl-alpha-D-glucosamine 1-phosphate + CoA + H(+)</text>
        <dbReference type="Rhea" id="RHEA:13725"/>
        <dbReference type="ChEBI" id="CHEBI:15378"/>
        <dbReference type="ChEBI" id="CHEBI:57287"/>
        <dbReference type="ChEBI" id="CHEBI:57288"/>
        <dbReference type="ChEBI" id="CHEBI:57776"/>
        <dbReference type="ChEBI" id="CHEBI:58516"/>
        <dbReference type="EC" id="2.3.1.157"/>
    </reaction>
</comment>
<evidence type="ECO:0000256" key="3">
    <source>
        <dbReference type="ARBA" id="ARBA00007707"/>
    </source>
</evidence>
<dbReference type="CDD" id="cd05636">
    <property type="entry name" value="LbH_G1P_TT_C_like"/>
    <property type="match status" value="1"/>
</dbReference>
<dbReference type="InterPro" id="IPR005835">
    <property type="entry name" value="NTP_transferase_dom"/>
</dbReference>
<evidence type="ECO:0000256" key="11">
    <source>
        <dbReference type="ARBA" id="ARBA00023315"/>
    </source>
</evidence>
<evidence type="ECO:0000256" key="7">
    <source>
        <dbReference type="ARBA" id="ARBA00013414"/>
    </source>
</evidence>
<dbReference type="Gene3D" id="3.90.550.10">
    <property type="entry name" value="Spore Coat Polysaccharide Biosynthesis Protein SpsA, Chain A"/>
    <property type="match status" value="1"/>
</dbReference>
<keyword evidence="9" id="KW-0548">Nucleotidyltransferase</keyword>
<gene>
    <name evidence="16" type="ordered locus">Metbo_2293</name>
</gene>
<evidence type="ECO:0000256" key="2">
    <source>
        <dbReference type="ARBA" id="ARBA00005208"/>
    </source>
</evidence>
<dbReference type="SUPFAM" id="SSF51161">
    <property type="entry name" value="Trimeric LpxA-like enzymes"/>
    <property type="match status" value="1"/>
</dbReference>
<comment type="catalytic activity">
    <reaction evidence="13">
        <text>N-acetyl-alpha-D-glucosamine 1-phosphate + UTP + H(+) = UDP-N-acetyl-alpha-D-glucosamine + diphosphate</text>
        <dbReference type="Rhea" id="RHEA:13509"/>
        <dbReference type="ChEBI" id="CHEBI:15378"/>
        <dbReference type="ChEBI" id="CHEBI:33019"/>
        <dbReference type="ChEBI" id="CHEBI:46398"/>
        <dbReference type="ChEBI" id="CHEBI:57705"/>
        <dbReference type="ChEBI" id="CHEBI:57776"/>
        <dbReference type="EC" id="2.7.7.23"/>
    </reaction>
</comment>
<dbReference type="AlphaFoldDB" id="F0T600"/>
<dbReference type="InterPro" id="IPR011004">
    <property type="entry name" value="Trimer_LpxA-like_sf"/>
</dbReference>
<protein>
    <recommendedName>
        <fullName evidence="7">Bifunctional protein GlmU</fullName>
        <ecNumber evidence="5">2.3.1.157</ecNumber>
        <ecNumber evidence="6">2.7.7.23</ecNumber>
    </recommendedName>
</protein>
<dbReference type="Gene3D" id="2.160.10.10">
    <property type="entry name" value="Hexapeptide repeat proteins"/>
    <property type="match status" value="1"/>
</dbReference>
<name>F0T600_METLA</name>
<evidence type="ECO:0000256" key="10">
    <source>
        <dbReference type="ARBA" id="ARBA00023268"/>
    </source>
</evidence>
<dbReference type="SUPFAM" id="SSF53448">
    <property type="entry name" value="Nucleotide-diphospho-sugar transferases"/>
    <property type="match status" value="1"/>
</dbReference>
<evidence type="ECO:0000256" key="9">
    <source>
        <dbReference type="ARBA" id="ARBA00022695"/>
    </source>
</evidence>
<proteinExistence type="inferred from homology"/>
<evidence type="ECO:0000256" key="8">
    <source>
        <dbReference type="ARBA" id="ARBA00022679"/>
    </source>
</evidence>
<dbReference type="Pfam" id="PF25087">
    <property type="entry name" value="GMPPB_C"/>
    <property type="match status" value="1"/>
</dbReference>
<dbReference type="NCBIfam" id="TIGR03992">
    <property type="entry name" value="Arch_glmU"/>
    <property type="match status" value="1"/>
</dbReference>
<reference evidence="17" key="1">
    <citation type="submission" date="2011-02" db="EMBL/GenBank/DDBJ databases">
        <title>Complete sequence of Methanobacterium sp. AL-21.</title>
        <authorList>
            <consortium name="US DOE Joint Genome Institute"/>
            <person name="Lucas S."/>
            <person name="Copeland A."/>
            <person name="Lapidus A."/>
            <person name="Cheng J.-F."/>
            <person name="Goodwin L."/>
            <person name="Pitluck S."/>
            <person name="Chertkov O."/>
            <person name="Detter J.C."/>
            <person name="Han C."/>
            <person name="Tapia R."/>
            <person name="Land M."/>
            <person name="Hauser L."/>
            <person name="Kyrpides N."/>
            <person name="Ivanova N."/>
            <person name="Mikhailova N."/>
            <person name="Pagani I."/>
            <person name="Cadillo-Quiroz H."/>
            <person name="Imachi H."/>
            <person name="Zinder S."/>
            <person name="Liu W."/>
            <person name="Woyke T."/>
        </authorList>
    </citation>
    <scope>NUCLEOTIDE SEQUENCE [LARGE SCALE GENOMIC DNA]</scope>
    <source>
        <strain evidence="17">AL-21</strain>
    </source>
</reference>
<dbReference type="OrthoDB" id="15372at2157"/>
<dbReference type="GeneID" id="10278759"/>
<evidence type="ECO:0000259" key="14">
    <source>
        <dbReference type="Pfam" id="PF00483"/>
    </source>
</evidence>
<keyword evidence="11 16" id="KW-0012">Acyltransferase</keyword>
<dbReference type="GO" id="GO:0006048">
    <property type="term" value="P:UDP-N-acetylglucosamine biosynthetic process"/>
    <property type="evidence" value="ECO:0007669"/>
    <property type="project" value="UniProtKB-UniPathway"/>
</dbReference>